<protein>
    <submittedName>
        <fullName evidence="1">Uncharacterized protein</fullName>
    </submittedName>
</protein>
<dbReference type="EMBL" id="LRGB01000446">
    <property type="protein sequence ID" value="KZS19042.1"/>
    <property type="molecule type" value="Genomic_DNA"/>
</dbReference>
<evidence type="ECO:0000313" key="2">
    <source>
        <dbReference type="Proteomes" id="UP000076858"/>
    </source>
</evidence>
<name>A0A162PPY2_9CRUS</name>
<accession>A0A162PPY2</accession>
<reference evidence="1 2" key="1">
    <citation type="submission" date="2016-03" db="EMBL/GenBank/DDBJ databases">
        <title>EvidentialGene: Evidence-directed Construction of Genes on Genomes.</title>
        <authorList>
            <person name="Gilbert D.G."/>
            <person name="Choi J.-H."/>
            <person name="Mockaitis K."/>
            <person name="Colbourne J."/>
            <person name="Pfrender M."/>
        </authorList>
    </citation>
    <scope>NUCLEOTIDE SEQUENCE [LARGE SCALE GENOMIC DNA]</scope>
    <source>
        <strain evidence="1 2">Xinb3</strain>
        <tissue evidence="1">Complete organism</tissue>
    </source>
</reference>
<comment type="caution">
    <text evidence="1">The sequence shown here is derived from an EMBL/GenBank/DDBJ whole genome shotgun (WGS) entry which is preliminary data.</text>
</comment>
<organism evidence="1 2">
    <name type="scientific">Daphnia magna</name>
    <dbReference type="NCBI Taxonomy" id="35525"/>
    <lineage>
        <taxon>Eukaryota</taxon>
        <taxon>Metazoa</taxon>
        <taxon>Ecdysozoa</taxon>
        <taxon>Arthropoda</taxon>
        <taxon>Crustacea</taxon>
        <taxon>Branchiopoda</taxon>
        <taxon>Diplostraca</taxon>
        <taxon>Cladocera</taxon>
        <taxon>Anomopoda</taxon>
        <taxon>Daphniidae</taxon>
        <taxon>Daphnia</taxon>
    </lineage>
</organism>
<keyword evidence="2" id="KW-1185">Reference proteome</keyword>
<proteinExistence type="predicted"/>
<dbReference type="AlphaFoldDB" id="A0A162PPY2"/>
<evidence type="ECO:0000313" key="1">
    <source>
        <dbReference type="EMBL" id="KZS19042.1"/>
    </source>
</evidence>
<dbReference type="Proteomes" id="UP000076858">
    <property type="component" value="Unassembled WGS sequence"/>
</dbReference>
<sequence length="46" mass="4960">MQMNRINLVIVASHDAPTTANRRLVARTHASLGVCSDGNAPMKNVK</sequence>
<gene>
    <name evidence="1" type="ORF">APZ42_014578</name>
</gene>